<evidence type="ECO:0000313" key="2">
    <source>
        <dbReference type="Proteomes" id="UP001498398"/>
    </source>
</evidence>
<sequence length="346" mass="38320">MADGRTLNTQFSNAHDNTFSRPVLNTAGQNQTINIHYYGVAASHTESGRQSPDVSEAIEVGPQQSTSTQQATVDLGEVESLQPRTPQPGIGRVDGLLSSDELLRELKSRRFNVAVESVYYSPPMGGTGPTCSVLLETNLVLQKGDVFESAEFPFTAQPELVVTSTDNGPAITITVDISKHFPSDDQHFTPEERDTRNVRITSVVGNTSGRISLLQCPFKPKNGPKRITWSYRNENAIFYPCTVKLLVVVEKYGPSNPQSEYPFSFHLILKEELVVQLQSSILKDAIEFFGKLLTSQHRGWHFHIHGNYNPVPVMNALIEARKVEAGGIKYPTLYGLYPGVKSWITV</sequence>
<gene>
    <name evidence="1" type="ORF">VKT23_000316</name>
</gene>
<name>A0ABR1K3Y5_9AGAR</name>
<dbReference type="Proteomes" id="UP001498398">
    <property type="component" value="Unassembled WGS sequence"/>
</dbReference>
<proteinExistence type="predicted"/>
<protein>
    <submittedName>
        <fullName evidence="1">Uncharacterized protein</fullName>
    </submittedName>
</protein>
<accession>A0ABR1K3Y5</accession>
<organism evidence="1 2">
    <name type="scientific">Marasmiellus scandens</name>
    <dbReference type="NCBI Taxonomy" id="2682957"/>
    <lineage>
        <taxon>Eukaryota</taxon>
        <taxon>Fungi</taxon>
        <taxon>Dikarya</taxon>
        <taxon>Basidiomycota</taxon>
        <taxon>Agaricomycotina</taxon>
        <taxon>Agaricomycetes</taxon>
        <taxon>Agaricomycetidae</taxon>
        <taxon>Agaricales</taxon>
        <taxon>Marasmiineae</taxon>
        <taxon>Omphalotaceae</taxon>
        <taxon>Marasmiellus</taxon>
    </lineage>
</organism>
<reference evidence="1 2" key="1">
    <citation type="submission" date="2024-01" db="EMBL/GenBank/DDBJ databases">
        <title>A draft genome for the cacao thread blight pathogen Marasmiellus scandens.</title>
        <authorList>
            <person name="Baruah I.K."/>
            <person name="Leung J."/>
            <person name="Bukari Y."/>
            <person name="Amoako-Attah I."/>
            <person name="Meinhardt L.W."/>
            <person name="Bailey B.A."/>
            <person name="Cohen S.P."/>
        </authorList>
    </citation>
    <scope>NUCLEOTIDE SEQUENCE [LARGE SCALE GENOMIC DNA]</scope>
    <source>
        <strain evidence="1 2">GH-19</strain>
    </source>
</reference>
<dbReference type="EMBL" id="JBANRG010000001">
    <property type="protein sequence ID" value="KAK7472194.1"/>
    <property type="molecule type" value="Genomic_DNA"/>
</dbReference>
<evidence type="ECO:0000313" key="1">
    <source>
        <dbReference type="EMBL" id="KAK7472194.1"/>
    </source>
</evidence>
<keyword evidence="2" id="KW-1185">Reference proteome</keyword>
<comment type="caution">
    <text evidence="1">The sequence shown here is derived from an EMBL/GenBank/DDBJ whole genome shotgun (WGS) entry which is preliminary data.</text>
</comment>